<name>A0A8B9DID9_ANSCY</name>
<evidence type="ECO:0000313" key="3">
    <source>
        <dbReference type="Proteomes" id="UP000694521"/>
    </source>
</evidence>
<keyword evidence="1" id="KW-0472">Membrane</keyword>
<evidence type="ECO:0000256" key="1">
    <source>
        <dbReference type="SAM" id="Phobius"/>
    </source>
</evidence>
<keyword evidence="3" id="KW-1185">Reference proteome</keyword>
<proteinExistence type="predicted"/>
<reference evidence="2" key="2">
    <citation type="submission" date="2025-09" db="UniProtKB">
        <authorList>
            <consortium name="Ensembl"/>
        </authorList>
    </citation>
    <scope>IDENTIFICATION</scope>
</reference>
<dbReference type="Ensembl" id="ENSACDT00005006957.1">
    <property type="protein sequence ID" value="ENSACDP00005005791.1"/>
    <property type="gene ID" value="ENSACDG00005004239.1"/>
</dbReference>
<accession>A0A8B9DID9</accession>
<reference evidence="2" key="1">
    <citation type="submission" date="2025-08" db="UniProtKB">
        <authorList>
            <consortium name="Ensembl"/>
        </authorList>
    </citation>
    <scope>IDENTIFICATION</scope>
</reference>
<feature type="transmembrane region" description="Helical" evidence="1">
    <location>
        <begin position="36"/>
        <end position="58"/>
    </location>
</feature>
<organism evidence="2 3">
    <name type="scientific">Anser cygnoides</name>
    <name type="common">Swan goose</name>
    <dbReference type="NCBI Taxonomy" id="8845"/>
    <lineage>
        <taxon>Eukaryota</taxon>
        <taxon>Metazoa</taxon>
        <taxon>Chordata</taxon>
        <taxon>Craniata</taxon>
        <taxon>Vertebrata</taxon>
        <taxon>Euteleostomi</taxon>
        <taxon>Archelosauria</taxon>
        <taxon>Archosauria</taxon>
        <taxon>Dinosauria</taxon>
        <taxon>Saurischia</taxon>
        <taxon>Theropoda</taxon>
        <taxon>Coelurosauria</taxon>
        <taxon>Aves</taxon>
        <taxon>Neognathae</taxon>
        <taxon>Galloanserae</taxon>
        <taxon>Anseriformes</taxon>
        <taxon>Anatidae</taxon>
        <taxon>Anserinae</taxon>
        <taxon>Anser</taxon>
    </lineage>
</organism>
<keyword evidence="1" id="KW-0812">Transmembrane</keyword>
<dbReference type="AlphaFoldDB" id="A0A8B9DID9"/>
<sequence length="68" mass="7873">MLFEEYFLDLLMLHLFVHRRLDVRVNIELLSISNPVHRKVCGLVMFVSFIVLSVFHCLTGQIGKGKAK</sequence>
<keyword evidence="1" id="KW-1133">Transmembrane helix</keyword>
<dbReference type="Proteomes" id="UP000694521">
    <property type="component" value="Unplaced"/>
</dbReference>
<evidence type="ECO:0000313" key="2">
    <source>
        <dbReference type="Ensembl" id="ENSACDP00005005791.1"/>
    </source>
</evidence>
<protein>
    <submittedName>
        <fullName evidence="2">Uncharacterized protein</fullName>
    </submittedName>
</protein>